<sequence length="206" mass="22817">MNIFVTGTDTDVGKTFISALLCKRWGANYWKPIQTGLESDCGDTVSVYKLSGVQALCEPALMYQKPLSPWRAAVLEDRERIDISSISIPKKYKEDDKPLIVEGAGGVFVPITETEITTDLVEQLRCPVIIVARSQLGTLNHTLLTLEHLKRRNVEVLGVILNGDLDEDNAKTLDAYGANVICQIPRANNVDEVIHLVPELHKVYSS</sequence>
<dbReference type="GeneID" id="30988245"/>
<reference evidence="2 4" key="3">
    <citation type="journal article" date="2016" name="Proc. Natl. Acad. Sci. U.S.A.">
        <title>Comparative genomics of biotechnologically important yeasts.</title>
        <authorList>
            <person name="Riley R."/>
            <person name="Haridas S."/>
            <person name="Wolfe K.H."/>
            <person name="Lopes M.R."/>
            <person name="Hittinger C.T."/>
            <person name="Goeker M."/>
            <person name="Salamov A.A."/>
            <person name="Wisecaver J.H."/>
            <person name="Long T.M."/>
            <person name="Calvey C.H."/>
            <person name="Aerts A.L."/>
            <person name="Barry K.W."/>
            <person name="Choi C."/>
            <person name="Clum A."/>
            <person name="Coughlan A.Y."/>
            <person name="Deshpande S."/>
            <person name="Douglass A.P."/>
            <person name="Hanson S.J."/>
            <person name="Klenk H.-P."/>
            <person name="LaButti K.M."/>
            <person name="Lapidus A."/>
            <person name="Lindquist E.A."/>
            <person name="Lipzen A.M."/>
            <person name="Meier-Kolthoff J.P."/>
            <person name="Ohm R.A."/>
            <person name="Otillar R.P."/>
            <person name="Pangilinan J.L."/>
            <person name="Peng Y."/>
            <person name="Rokas A."/>
            <person name="Rosa C.A."/>
            <person name="Scheuner C."/>
            <person name="Sibirny A.A."/>
            <person name="Slot J.C."/>
            <person name="Stielow J.B."/>
            <person name="Sun H."/>
            <person name="Kurtzman C.P."/>
            <person name="Blackwell M."/>
            <person name="Grigoriev I.V."/>
            <person name="Jeffries T.W."/>
        </authorList>
    </citation>
    <scope>NUCLEOTIDE SEQUENCE [LARGE SCALE GENOMIC DNA]</scope>
    <source>
        <strain evidence="4">ATCC 18201 / CBS 1600 / BCRC 20928 / JCM 3617 / NBRC 0987 / NRRL Y-1542</strain>
        <strain evidence="2">NRRL Y-1542</strain>
    </source>
</reference>
<evidence type="ECO:0000313" key="1">
    <source>
        <dbReference type="EMBL" id="CEP24357.1"/>
    </source>
</evidence>
<dbReference type="GO" id="GO:0000287">
    <property type="term" value="F:magnesium ion binding"/>
    <property type="evidence" value="ECO:0007669"/>
    <property type="project" value="InterPro"/>
</dbReference>
<dbReference type="InterPro" id="IPR004472">
    <property type="entry name" value="DTB_synth_BioD"/>
</dbReference>
<keyword evidence="4" id="KW-1185">Reference proteome</keyword>
<dbReference type="NCBIfam" id="TIGR00347">
    <property type="entry name" value="bioD"/>
    <property type="match status" value="1"/>
</dbReference>
<accession>A0A0H5C8L9</accession>
<name>A0A0H5C8L9_CYBJN</name>
<dbReference type="Gene3D" id="3.40.50.300">
    <property type="entry name" value="P-loop containing nucleotide triphosphate hydrolases"/>
    <property type="match status" value="1"/>
</dbReference>
<dbReference type="Proteomes" id="UP000038830">
    <property type="component" value="Unassembled WGS sequence"/>
</dbReference>
<dbReference type="Proteomes" id="UP000094389">
    <property type="component" value="Unassembled WGS sequence"/>
</dbReference>
<dbReference type="OrthoDB" id="425114at2759"/>
<dbReference type="CDD" id="cd03109">
    <property type="entry name" value="DTBS"/>
    <property type="match status" value="1"/>
</dbReference>
<protein>
    <submittedName>
        <fullName evidence="1">BIO4 protein</fullName>
    </submittedName>
    <submittedName>
        <fullName evidence="2">Dethiobiotin synthase</fullName>
    </submittedName>
</protein>
<dbReference type="EMBL" id="CDQK01000006">
    <property type="protein sequence ID" value="CEP24357.1"/>
    <property type="molecule type" value="Genomic_DNA"/>
</dbReference>
<organism evidence="1 3">
    <name type="scientific">Cyberlindnera jadinii (strain ATCC 18201 / CBS 1600 / BCRC 20928 / JCM 3617 / NBRC 0987 / NRRL Y-1542)</name>
    <name type="common">Torula yeast</name>
    <name type="synonym">Candida utilis</name>
    <dbReference type="NCBI Taxonomy" id="983966"/>
    <lineage>
        <taxon>Eukaryota</taxon>
        <taxon>Fungi</taxon>
        <taxon>Dikarya</taxon>
        <taxon>Ascomycota</taxon>
        <taxon>Saccharomycotina</taxon>
        <taxon>Saccharomycetes</taxon>
        <taxon>Phaffomycetales</taxon>
        <taxon>Phaffomycetaceae</taxon>
        <taxon>Cyberlindnera</taxon>
    </lineage>
</organism>
<dbReference type="HAMAP" id="MF_00336">
    <property type="entry name" value="BioD"/>
    <property type="match status" value="1"/>
</dbReference>
<dbReference type="PANTHER" id="PTHR43210:SF5">
    <property type="entry name" value="DETHIOBIOTIN SYNTHETASE"/>
    <property type="match status" value="1"/>
</dbReference>
<dbReference type="OMA" id="NPIVIFQ"/>
<dbReference type="GO" id="GO:0009102">
    <property type="term" value="P:biotin biosynthetic process"/>
    <property type="evidence" value="ECO:0007669"/>
    <property type="project" value="UniProtKB-UniPathway"/>
</dbReference>
<evidence type="ECO:0000313" key="3">
    <source>
        <dbReference type="Proteomes" id="UP000038830"/>
    </source>
</evidence>
<dbReference type="SUPFAM" id="SSF52540">
    <property type="entry name" value="P-loop containing nucleoside triphosphate hydrolases"/>
    <property type="match status" value="1"/>
</dbReference>
<dbReference type="Pfam" id="PF13500">
    <property type="entry name" value="AAA_26"/>
    <property type="match status" value="1"/>
</dbReference>
<dbReference type="PIRSF" id="PIRSF006755">
    <property type="entry name" value="DTB_synth"/>
    <property type="match status" value="1"/>
</dbReference>
<dbReference type="GO" id="GO:0005524">
    <property type="term" value="F:ATP binding"/>
    <property type="evidence" value="ECO:0007669"/>
    <property type="project" value="InterPro"/>
</dbReference>
<dbReference type="AlphaFoldDB" id="A0A0H5C8L9"/>
<accession>A0A1E4RVW6</accession>
<gene>
    <name evidence="1" type="primary">BIO4</name>
    <name evidence="1" type="ORF">BN1211_5160</name>
    <name evidence="2" type="ORF">CYBJADRAFT_164422</name>
</gene>
<dbReference type="EMBL" id="KV453941">
    <property type="protein sequence ID" value="ODV71422.1"/>
    <property type="molecule type" value="Genomic_DNA"/>
</dbReference>
<evidence type="ECO:0000313" key="2">
    <source>
        <dbReference type="EMBL" id="ODV71422.1"/>
    </source>
</evidence>
<proteinExistence type="inferred from homology"/>
<dbReference type="InterPro" id="IPR027417">
    <property type="entry name" value="P-loop_NTPase"/>
</dbReference>
<dbReference type="STRING" id="983966.A0A0H5C8L9"/>
<evidence type="ECO:0000313" key="4">
    <source>
        <dbReference type="Proteomes" id="UP000094389"/>
    </source>
</evidence>
<dbReference type="GO" id="GO:0004141">
    <property type="term" value="F:dethiobiotin synthase activity"/>
    <property type="evidence" value="ECO:0007669"/>
    <property type="project" value="InterPro"/>
</dbReference>
<dbReference type="RefSeq" id="XP_020068461.1">
    <property type="nucleotide sequence ID" value="XM_020213849.1"/>
</dbReference>
<reference evidence="1" key="1">
    <citation type="submission" date="2014-12" db="EMBL/GenBank/DDBJ databases">
        <authorList>
            <person name="Jaenicke S."/>
        </authorList>
    </citation>
    <scope>NUCLEOTIDE SEQUENCE [LARGE SCALE GENOMIC DNA]</scope>
    <source>
        <strain evidence="1">CBS1600</strain>
    </source>
</reference>
<dbReference type="PANTHER" id="PTHR43210">
    <property type="entry name" value="DETHIOBIOTIN SYNTHETASE"/>
    <property type="match status" value="1"/>
</dbReference>
<reference evidence="3" key="2">
    <citation type="journal article" date="2015" name="J. Biotechnol.">
        <title>The structure of the Cyberlindnera jadinii genome and its relation to Candida utilis analyzed by the occurrence of single nucleotide polymorphisms.</title>
        <authorList>
            <person name="Rupp O."/>
            <person name="Brinkrolf K."/>
            <person name="Buerth C."/>
            <person name="Kunigo M."/>
            <person name="Schneider J."/>
            <person name="Jaenicke S."/>
            <person name="Goesmann A."/>
            <person name="Puehler A."/>
            <person name="Jaeger K.-E."/>
            <person name="Ernst J.F."/>
        </authorList>
    </citation>
    <scope>NUCLEOTIDE SEQUENCE [LARGE SCALE GENOMIC DNA]</scope>
    <source>
        <strain evidence="3">ATCC 18201 / CBS 1600 / BCRC 20928 / JCM 3617 / NBRC 0987 / NRRL Y-1542</strain>
    </source>
</reference>
<dbReference type="UniPathway" id="UPA00078"/>